<dbReference type="AlphaFoldDB" id="A0A1R4H4B9"/>
<proteinExistence type="inferred from homology"/>
<evidence type="ECO:0000256" key="1">
    <source>
        <dbReference type="ARBA" id="ARBA00010562"/>
    </source>
</evidence>
<dbReference type="GO" id="GO:0044010">
    <property type="term" value="P:single-species biofilm formation"/>
    <property type="evidence" value="ECO:0007669"/>
    <property type="project" value="InterPro"/>
</dbReference>
<dbReference type="Proteomes" id="UP000195442">
    <property type="component" value="Unassembled WGS sequence"/>
</dbReference>
<dbReference type="GO" id="GO:0000987">
    <property type="term" value="F:cis-regulatory region sequence-specific DNA binding"/>
    <property type="evidence" value="ECO:0007669"/>
    <property type="project" value="InterPro"/>
</dbReference>
<keyword evidence="4" id="KW-1185">Reference proteome</keyword>
<evidence type="ECO:0000256" key="2">
    <source>
        <dbReference type="ARBA" id="ARBA00022649"/>
    </source>
</evidence>
<dbReference type="Pfam" id="PF04221">
    <property type="entry name" value="RelB"/>
    <property type="match status" value="1"/>
</dbReference>
<keyword evidence="2" id="KW-1277">Toxin-antitoxin system</keyword>
<dbReference type="GO" id="GO:0015643">
    <property type="term" value="F:toxic substance binding"/>
    <property type="evidence" value="ECO:0007669"/>
    <property type="project" value="InterPro"/>
</dbReference>
<name>A0A1R4H4B9_9GAMM</name>
<dbReference type="InterPro" id="IPR013321">
    <property type="entry name" value="Arc_rbn_hlx_hlx"/>
</dbReference>
<dbReference type="InterPro" id="IPR007337">
    <property type="entry name" value="RelB/DinJ"/>
</dbReference>
<comment type="similarity">
    <text evidence="1">Belongs to the RelB/DinJ antitoxin family.</text>
</comment>
<dbReference type="Gene3D" id="1.10.1220.10">
    <property type="entry name" value="Met repressor-like"/>
    <property type="match status" value="1"/>
</dbReference>
<dbReference type="GO" id="GO:0006355">
    <property type="term" value="P:regulation of DNA-templated transcription"/>
    <property type="evidence" value="ECO:0007669"/>
    <property type="project" value="InterPro"/>
</dbReference>
<protein>
    <submittedName>
        <fullName evidence="3">Putative Antitoxin of YafQ-DinJ toxin-antitoxin system</fullName>
    </submittedName>
</protein>
<dbReference type="PANTHER" id="PTHR38781:SF1">
    <property type="entry name" value="ANTITOXIN DINJ-RELATED"/>
    <property type="match status" value="1"/>
</dbReference>
<dbReference type="InterPro" id="IPR026262">
    <property type="entry name" value="DinJ"/>
</dbReference>
<dbReference type="PANTHER" id="PTHR38781">
    <property type="entry name" value="ANTITOXIN DINJ-RELATED"/>
    <property type="match status" value="1"/>
</dbReference>
<accession>A0A1R4H4B9</accession>
<dbReference type="GO" id="GO:0006351">
    <property type="term" value="P:DNA-templated transcription"/>
    <property type="evidence" value="ECO:0007669"/>
    <property type="project" value="TreeGrafter"/>
</dbReference>
<dbReference type="NCBIfam" id="TIGR02384">
    <property type="entry name" value="RelB_DinJ"/>
    <property type="match status" value="1"/>
</dbReference>
<organism evidence="3 4">
    <name type="scientific">Crenothrix polyspora</name>
    <dbReference type="NCBI Taxonomy" id="360316"/>
    <lineage>
        <taxon>Bacteria</taxon>
        <taxon>Pseudomonadati</taxon>
        <taxon>Pseudomonadota</taxon>
        <taxon>Gammaproteobacteria</taxon>
        <taxon>Methylococcales</taxon>
        <taxon>Crenotrichaceae</taxon>
        <taxon>Crenothrix</taxon>
    </lineage>
</organism>
<reference evidence="4" key="1">
    <citation type="submission" date="2017-02" db="EMBL/GenBank/DDBJ databases">
        <authorList>
            <person name="Daims H."/>
        </authorList>
    </citation>
    <scope>NUCLEOTIDE SEQUENCE [LARGE SCALE GENOMIC DNA]</scope>
</reference>
<dbReference type="EMBL" id="FUKJ01000115">
    <property type="protein sequence ID" value="SJM91092.1"/>
    <property type="molecule type" value="Genomic_DNA"/>
</dbReference>
<dbReference type="PIRSF" id="PIRSF003108">
    <property type="entry name" value="DinJ"/>
    <property type="match status" value="1"/>
</dbReference>
<dbReference type="OrthoDB" id="5689488at2"/>
<dbReference type="RefSeq" id="WP_087146385.1">
    <property type="nucleotide sequence ID" value="NZ_FUKJ01000115.1"/>
</dbReference>
<evidence type="ECO:0000313" key="4">
    <source>
        <dbReference type="Proteomes" id="UP000195442"/>
    </source>
</evidence>
<evidence type="ECO:0000313" key="3">
    <source>
        <dbReference type="EMBL" id="SJM91092.1"/>
    </source>
</evidence>
<sequence length="85" mass="9477">MPNTIIHTPIDTVIDAKAKLVLSNLGLSMNEAITLFLNHIVENKKIPFSINIPNKETLAAIEDARNGDVERYASLEAMWTDLEND</sequence>
<gene>
    <name evidence="3" type="ORF">CRENPOLYSF2_2010003</name>
</gene>